<dbReference type="Proteomes" id="UP000326364">
    <property type="component" value="Unassembled WGS sequence"/>
</dbReference>
<dbReference type="GO" id="GO:0008360">
    <property type="term" value="P:regulation of cell shape"/>
    <property type="evidence" value="ECO:0007669"/>
    <property type="project" value="UniProtKB-KW"/>
</dbReference>
<dbReference type="AlphaFoldDB" id="A0A5J5I1W1"/>
<dbReference type="InterPro" id="IPR018109">
    <property type="entry name" value="Folylpolyglutamate_synth_CS"/>
</dbReference>
<keyword evidence="9 10" id="KW-0133">Cell shape</keyword>
<comment type="function">
    <text evidence="9 10">Cell wall formation. Catalyzes the addition of glutamate to the nucleotide precursor UDP-N-acetylmuramoyl-L-alanine (UMA).</text>
</comment>
<sequence length="468" mass="48899">MIVSEAFKGKTYAVLGLARSGLATVDTLVASGARVVAWDSREEARALVAGKADLGDPMEIDLAGFDGIVVSPGVPLNRHPIAMRAKIAGVPIIGDIELFALARRTLPPHKVVGITGTNGKSTTTALIHHIIEQAGFPTVMGGNIGLPILSQPPLEPNLHGVGVYVLELSSYQIDLTHSLDCDVAVLLNITPDHLDRYDGFAGYVASKARLFTMQSAGHVAVIATEDEPSRGIATQLRHSREGGNPSPDLASVRESGEMDARLRGDDVVEVGSGDIDPVAQLTWPALQGPHNAQNAAVSVAVAQALGIDEATIAAALASYASLPHRMQAVGTHNGVLYVNDSKATNAASTAPALAAWPAKDGKPRIHWILGGVAKSDNLDECVPHFANIAHAYTIGEAGHMFADLLRASMAVDDSEMLSAAVRRAARIAQPGDVVLLSPACASFDQFRDFEARGDAFAAAVAALDSIGE</sequence>
<evidence type="ECO:0000256" key="6">
    <source>
        <dbReference type="ARBA" id="ARBA00022741"/>
    </source>
</evidence>
<keyword evidence="7 9" id="KW-0067">ATP-binding</keyword>
<dbReference type="HAMAP" id="MF_00639">
    <property type="entry name" value="MurD"/>
    <property type="match status" value="1"/>
</dbReference>
<evidence type="ECO:0000256" key="8">
    <source>
        <dbReference type="ARBA" id="ARBA00023306"/>
    </source>
</evidence>
<evidence type="ECO:0000256" key="10">
    <source>
        <dbReference type="RuleBase" id="RU003664"/>
    </source>
</evidence>
<keyword evidence="8 9" id="KW-0131">Cell cycle</keyword>
<dbReference type="Pfam" id="PF08245">
    <property type="entry name" value="Mur_ligase_M"/>
    <property type="match status" value="1"/>
</dbReference>
<comment type="pathway">
    <text evidence="2 9 10">Cell wall biogenesis; peptidoglycan biosynthesis.</text>
</comment>
<comment type="subcellular location">
    <subcellularLocation>
        <location evidence="1 9 10">Cytoplasm</location>
    </subcellularLocation>
</comment>
<dbReference type="InterPro" id="IPR013221">
    <property type="entry name" value="Mur_ligase_cen"/>
</dbReference>
<dbReference type="GO" id="GO:0008764">
    <property type="term" value="F:UDP-N-acetylmuramoylalanine-D-glutamate ligase activity"/>
    <property type="evidence" value="ECO:0007669"/>
    <property type="project" value="UniProtKB-UniRule"/>
</dbReference>
<proteinExistence type="inferred from homology"/>
<dbReference type="GO" id="GO:0005737">
    <property type="term" value="C:cytoplasm"/>
    <property type="evidence" value="ECO:0007669"/>
    <property type="project" value="UniProtKB-SubCell"/>
</dbReference>
<dbReference type="RefSeq" id="WP_150425722.1">
    <property type="nucleotide sequence ID" value="NZ_VYQA01000007.1"/>
</dbReference>
<evidence type="ECO:0000313" key="15">
    <source>
        <dbReference type="Proteomes" id="UP000325933"/>
    </source>
</evidence>
<dbReference type="InterPro" id="IPR004101">
    <property type="entry name" value="Mur_ligase_C"/>
</dbReference>
<dbReference type="EMBL" id="VYQA01000007">
    <property type="protein sequence ID" value="KAA9029764.1"/>
    <property type="molecule type" value="Genomic_DNA"/>
</dbReference>
<dbReference type="UniPathway" id="UPA00219"/>
<evidence type="ECO:0000256" key="3">
    <source>
        <dbReference type="ARBA" id="ARBA00022490"/>
    </source>
</evidence>
<comment type="catalytic activity">
    <reaction evidence="9 10">
        <text>UDP-N-acetyl-alpha-D-muramoyl-L-alanine + D-glutamate + ATP = UDP-N-acetyl-alpha-D-muramoyl-L-alanyl-D-glutamate + ADP + phosphate + H(+)</text>
        <dbReference type="Rhea" id="RHEA:16429"/>
        <dbReference type="ChEBI" id="CHEBI:15378"/>
        <dbReference type="ChEBI" id="CHEBI:29986"/>
        <dbReference type="ChEBI" id="CHEBI:30616"/>
        <dbReference type="ChEBI" id="CHEBI:43474"/>
        <dbReference type="ChEBI" id="CHEBI:83898"/>
        <dbReference type="ChEBI" id="CHEBI:83900"/>
        <dbReference type="ChEBI" id="CHEBI:456216"/>
        <dbReference type="EC" id="6.3.2.9"/>
    </reaction>
</comment>
<keyword evidence="6 9" id="KW-0547">Nucleotide-binding</keyword>
<dbReference type="PANTHER" id="PTHR43692:SF1">
    <property type="entry name" value="UDP-N-ACETYLMURAMOYLALANINE--D-GLUTAMATE LIGASE"/>
    <property type="match status" value="1"/>
</dbReference>
<dbReference type="GO" id="GO:0071555">
    <property type="term" value="P:cell wall organization"/>
    <property type="evidence" value="ECO:0007669"/>
    <property type="project" value="UniProtKB-KW"/>
</dbReference>
<evidence type="ECO:0000256" key="1">
    <source>
        <dbReference type="ARBA" id="ARBA00004496"/>
    </source>
</evidence>
<keyword evidence="3 9" id="KW-0963">Cytoplasm</keyword>
<feature type="domain" description="Mur ligase central" evidence="12">
    <location>
        <begin position="114"/>
        <end position="302"/>
    </location>
</feature>
<evidence type="ECO:0000259" key="11">
    <source>
        <dbReference type="Pfam" id="PF02875"/>
    </source>
</evidence>
<dbReference type="Pfam" id="PF02875">
    <property type="entry name" value="Mur_ligase_C"/>
    <property type="match status" value="1"/>
</dbReference>
<comment type="caution">
    <text evidence="14">The sequence shown here is derived from an EMBL/GenBank/DDBJ whole genome shotgun (WGS) entry which is preliminary data.</text>
</comment>
<feature type="binding site" evidence="9">
    <location>
        <begin position="116"/>
        <end position="122"/>
    </location>
    <ligand>
        <name>ATP</name>
        <dbReference type="ChEBI" id="CHEBI:30616"/>
    </ligand>
</feature>
<dbReference type="EMBL" id="VYQB01000007">
    <property type="protein sequence ID" value="KAA9016785.1"/>
    <property type="molecule type" value="Genomic_DNA"/>
</dbReference>
<accession>A0A5J5I1W1</accession>
<keyword evidence="16" id="KW-1185">Reference proteome</keyword>
<feature type="domain" description="Mur ligase C-terminal" evidence="11">
    <location>
        <begin position="324"/>
        <end position="440"/>
    </location>
</feature>
<evidence type="ECO:0000256" key="9">
    <source>
        <dbReference type="HAMAP-Rule" id="MF_00639"/>
    </source>
</evidence>
<dbReference type="PROSITE" id="PS01011">
    <property type="entry name" value="FOLYLPOLYGLU_SYNT_1"/>
    <property type="match status" value="1"/>
</dbReference>
<dbReference type="InterPro" id="IPR005762">
    <property type="entry name" value="MurD"/>
</dbReference>
<reference evidence="15 16" key="1">
    <citation type="submission" date="2019-09" db="EMBL/GenBank/DDBJ databases">
        <authorList>
            <person name="Feng G."/>
        </authorList>
    </citation>
    <scope>NUCLEOTIDE SEQUENCE [LARGE SCALE GENOMIC DNA]</scope>
    <source>
        <strain evidence="14 15">KACC 19283</strain>
        <strain evidence="13 16">KACC 19284</strain>
    </source>
</reference>
<dbReference type="GO" id="GO:0005524">
    <property type="term" value="F:ATP binding"/>
    <property type="evidence" value="ECO:0007669"/>
    <property type="project" value="UniProtKB-UniRule"/>
</dbReference>
<keyword evidence="9 10" id="KW-0573">Peptidoglycan synthesis</keyword>
<dbReference type="NCBIfam" id="TIGR01087">
    <property type="entry name" value="murD"/>
    <property type="match status" value="1"/>
</dbReference>
<dbReference type="GO" id="GO:0051301">
    <property type="term" value="P:cell division"/>
    <property type="evidence" value="ECO:0007669"/>
    <property type="project" value="UniProtKB-KW"/>
</dbReference>
<dbReference type="Gene3D" id="3.40.50.720">
    <property type="entry name" value="NAD(P)-binding Rossmann-like Domain"/>
    <property type="match status" value="1"/>
</dbReference>
<dbReference type="EC" id="6.3.2.9" evidence="9 10"/>
<name>A0A5J5I1W1_9SPHN</name>
<dbReference type="GO" id="GO:0004326">
    <property type="term" value="F:tetrahydrofolylpolyglutamate synthase activity"/>
    <property type="evidence" value="ECO:0007669"/>
    <property type="project" value="InterPro"/>
</dbReference>
<dbReference type="InterPro" id="IPR036565">
    <property type="entry name" value="Mur-like_cat_sf"/>
</dbReference>
<dbReference type="Pfam" id="PF21799">
    <property type="entry name" value="MurD-like_N"/>
    <property type="match status" value="1"/>
</dbReference>
<dbReference type="GO" id="GO:0009252">
    <property type="term" value="P:peptidoglycan biosynthetic process"/>
    <property type="evidence" value="ECO:0007669"/>
    <property type="project" value="UniProtKB-UniRule"/>
</dbReference>
<evidence type="ECO:0000256" key="5">
    <source>
        <dbReference type="ARBA" id="ARBA00022618"/>
    </source>
</evidence>
<protein>
    <recommendedName>
        <fullName evidence="9 10">UDP-N-acetylmuramoylalanine--D-glutamate ligase</fullName>
        <ecNumber evidence="9 10">6.3.2.9</ecNumber>
    </recommendedName>
    <alternativeName>
        <fullName evidence="9">D-glutamic acid-adding enzyme</fullName>
    </alternativeName>
    <alternativeName>
        <fullName evidence="9">UDP-N-acetylmuramoyl-L-alanyl-D-glutamate synthetase</fullName>
    </alternativeName>
</protein>
<evidence type="ECO:0000256" key="2">
    <source>
        <dbReference type="ARBA" id="ARBA00004752"/>
    </source>
</evidence>
<dbReference type="SUPFAM" id="SSF53244">
    <property type="entry name" value="MurD-like peptide ligases, peptide-binding domain"/>
    <property type="match status" value="1"/>
</dbReference>
<keyword evidence="4 9" id="KW-0436">Ligase</keyword>
<evidence type="ECO:0000313" key="14">
    <source>
        <dbReference type="EMBL" id="KAA9029764.1"/>
    </source>
</evidence>
<evidence type="ECO:0000256" key="4">
    <source>
        <dbReference type="ARBA" id="ARBA00022598"/>
    </source>
</evidence>
<evidence type="ECO:0000259" key="12">
    <source>
        <dbReference type="Pfam" id="PF08245"/>
    </source>
</evidence>
<comment type="similarity">
    <text evidence="9">Belongs to the MurCDEF family.</text>
</comment>
<dbReference type="Gene3D" id="3.40.1190.10">
    <property type="entry name" value="Mur-like, catalytic domain"/>
    <property type="match status" value="1"/>
</dbReference>
<dbReference type="SUPFAM" id="SSF51984">
    <property type="entry name" value="MurCD N-terminal domain"/>
    <property type="match status" value="1"/>
</dbReference>
<dbReference type="Gene3D" id="3.90.190.20">
    <property type="entry name" value="Mur ligase, C-terminal domain"/>
    <property type="match status" value="1"/>
</dbReference>
<evidence type="ECO:0000313" key="13">
    <source>
        <dbReference type="EMBL" id="KAA9016785.1"/>
    </source>
</evidence>
<dbReference type="SUPFAM" id="SSF53623">
    <property type="entry name" value="MurD-like peptide ligases, catalytic domain"/>
    <property type="match status" value="1"/>
</dbReference>
<evidence type="ECO:0000313" key="16">
    <source>
        <dbReference type="Proteomes" id="UP000326364"/>
    </source>
</evidence>
<dbReference type="PANTHER" id="PTHR43692">
    <property type="entry name" value="UDP-N-ACETYLMURAMOYLALANINE--D-GLUTAMATE LIGASE"/>
    <property type="match status" value="1"/>
</dbReference>
<keyword evidence="5 9" id="KW-0132">Cell division</keyword>
<organism evidence="14 15">
    <name type="scientific">Sphingobium limneticum</name>
    <dbReference type="NCBI Taxonomy" id="1007511"/>
    <lineage>
        <taxon>Bacteria</taxon>
        <taxon>Pseudomonadati</taxon>
        <taxon>Pseudomonadota</taxon>
        <taxon>Alphaproteobacteria</taxon>
        <taxon>Sphingomonadales</taxon>
        <taxon>Sphingomonadaceae</taxon>
        <taxon>Sphingobium</taxon>
    </lineage>
</organism>
<evidence type="ECO:0000256" key="7">
    <source>
        <dbReference type="ARBA" id="ARBA00022840"/>
    </source>
</evidence>
<dbReference type="Proteomes" id="UP000325933">
    <property type="component" value="Unassembled WGS sequence"/>
</dbReference>
<gene>
    <name evidence="9 14" type="primary">murD</name>
    <name evidence="14" type="ORF">F4U95_11085</name>
    <name evidence="13" type="ORF">F4U96_11140</name>
</gene>
<dbReference type="InterPro" id="IPR036615">
    <property type="entry name" value="Mur_ligase_C_dom_sf"/>
</dbReference>
<keyword evidence="9 10" id="KW-0961">Cell wall biogenesis/degradation</keyword>